<dbReference type="EMBL" id="AHJG01000005">
    <property type="protein sequence ID" value="EPA06857.1"/>
    <property type="molecule type" value="Genomic_DNA"/>
</dbReference>
<feature type="compositionally biased region" description="Basic and acidic residues" evidence="3">
    <location>
        <begin position="331"/>
        <end position="359"/>
    </location>
</feature>
<dbReference type="InterPro" id="IPR050557">
    <property type="entry name" value="RTX_toxin/Mannuronan_C5-epim"/>
</dbReference>
<dbReference type="InterPro" id="IPR011049">
    <property type="entry name" value="Serralysin-like_metalloprot_C"/>
</dbReference>
<dbReference type="GO" id="GO:0005576">
    <property type="term" value="C:extracellular region"/>
    <property type="evidence" value="ECO:0007669"/>
    <property type="project" value="UniProtKB-SubCell"/>
</dbReference>
<dbReference type="RefSeq" id="WP_010189411.1">
    <property type="nucleotide sequence ID" value="NZ_AHJG01000005.1"/>
</dbReference>
<keyword evidence="2" id="KW-0964">Secreted</keyword>
<feature type="compositionally biased region" description="Low complexity" evidence="3">
    <location>
        <begin position="241"/>
        <end position="252"/>
    </location>
</feature>
<evidence type="ECO:0000256" key="1">
    <source>
        <dbReference type="ARBA" id="ARBA00004613"/>
    </source>
</evidence>
<dbReference type="PATRIC" id="fig|859192.6.peg.16"/>
<reference evidence="5 6" key="1">
    <citation type="journal article" date="2012" name="J. Bacteriol.">
        <title>Genome Sequence of "Candidatus Nitrosoarchaeum limnia" BG20, a Low-Salinity Ammonia-Oxidizing Archaeon from the San Francisco Bay Estuary.</title>
        <authorList>
            <person name="Mosier A.C."/>
            <person name="Allen E.E."/>
            <person name="Kim M."/>
            <person name="Ferriera S."/>
            <person name="Francis C.A."/>
        </authorList>
    </citation>
    <scope>NUCLEOTIDE SEQUENCE [LARGE SCALE GENOMIC DNA]</scope>
    <source>
        <strain evidence="5 6">BG20</strain>
    </source>
</reference>
<comment type="subcellular location">
    <subcellularLocation>
        <location evidence="1">Secreted</location>
    </subcellularLocation>
</comment>
<evidence type="ECO:0000256" key="3">
    <source>
        <dbReference type="SAM" id="MobiDB-lite"/>
    </source>
</evidence>
<feature type="non-terminal residue" evidence="5">
    <location>
        <position position="1"/>
    </location>
</feature>
<feature type="region of interest" description="Disordered" evidence="3">
    <location>
        <begin position="315"/>
        <end position="359"/>
    </location>
</feature>
<dbReference type="InterPro" id="IPR018511">
    <property type="entry name" value="Hemolysin-typ_Ca-bd_CS"/>
</dbReference>
<dbReference type="GO" id="GO:0005509">
    <property type="term" value="F:calcium ion binding"/>
    <property type="evidence" value="ECO:0007669"/>
    <property type="project" value="InterPro"/>
</dbReference>
<dbReference type="AlphaFoldDB" id="S2EQY3"/>
<evidence type="ECO:0000313" key="5">
    <source>
        <dbReference type="EMBL" id="EPA06857.1"/>
    </source>
</evidence>
<dbReference type="Gene3D" id="2.150.10.10">
    <property type="entry name" value="Serralysin-like metalloprotease, C-terminal"/>
    <property type="match status" value="2"/>
</dbReference>
<organism evidence="5 6">
    <name type="scientific">Candidatus Nitrosarchaeum limnium BG20</name>
    <dbReference type="NCBI Taxonomy" id="859192"/>
    <lineage>
        <taxon>Archaea</taxon>
        <taxon>Nitrososphaerota</taxon>
        <taxon>Nitrososphaeria</taxon>
        <taxon>Nitrosopumilales</taxon>
        <taxon>Nitrosopumilaceae</taxon>
        <taxon>Nitrosarchaeum</taxon>
    </lineage>
</organism>
<dbReference type="PANTHER" id="PTHR38340:SF1">
    <property type="entry name" value="S-LAYER PROTEIN"/>
    <property type="match status" value="1"/>
</dbReference>
<dbReference type="InterPro" id="IPR001343">
    <property type="entry name" value="Hemolysn_Ca-bd"/>
</dbReference>
<feature type="domain" description="Cadherin-like" evidence="4">
    <location>
        <begin position="86"/>
        <end position="156"/>
    </location>
</feature>
<dbReference type="Pfam" id="PF00353">
    <property type="entry name" value="HemolysinCabind"/>
    <property type="match status" value="3"/>
</dbReference>
<evidence type="ECO:0000256" key="2">
    <source>
        <dbReference type="ARBA" id="ARBA00022525"/>
    </source>
</evidence>
<dbReference type="Pfam" id="PF17892">
    <property type="entry name" value="Cadherin_5"/>
    <property type="match status" value="1"/>
</dbReference>
<feature type="region of interest" description="Disordered" evidence="3">
    <location>
        <begin position="236"/>
        <end position="256"/>
    </location>
</feature>
<accession>S2EQY3</accession>
<dbReference type="InterPro" id="IPR041690">
    <property type="entry name" value="Cadherin_5"/>
</dbReference>
<protein>
    <submittedName>
        <fullName evidence="5">Type I secretion target GGXGXDXXX repeat (2 copies)</fullName>
    </submittedName>
</protein>
<keyword evidence="6" id="KW-1185">Reference proteome</keyword>
<feature type="compositionally biased region" description="Polar residues" evidence="3">
    <location>
        <begin position="1"/>
        <end position="15"/>
    </location>
</feature>
<dbReference type="Proteomes" id="UP000014065">
    <property type="component" value="Unassembled WGS sequence"/>
</dbReference>
<proteinExistence type="predicted"/>
<evidence type="ECO:0000259" key="4">
    <source>
        <dbReference type="Pfam" id="PF17892"/>
    </source>
</evidence>
<dbReference type="SUPFAM" id="SSF51120">
    <property type="entry name" value="beta-Roll"/>
    <property type="match status" value="1"/>
</dbReference>
<evidence type="ECO:0000313" key="6">
    <source>
        <dbReference type="Proteomes" id="UP000014065"/>
    </source>
</evidence>
<dbReference type="PRINTS" id="PR00313">
    <property type="entry name" value="CABNDNGRPT"/>
</dbReference>
<gene>
    <name evidence="5" type="ORF">BG20_I2271</name>
</gene>
<feature type="region of interest" description="Disordered" evidence="3">
    <location>
        <begin position="1"/>
        <end position="26"/>
    </location>
</feature>
<dbReference type="InterPro" id="IPR028974">
    <property type="entry name" value="TSP_type-3_rpt"/>
</dbReference>
<comment type="caution">
    <text evidence="5">The sequence shown here is derived from an EMBL/GenBank/DDBJ whole genome shotgun (WGS) entry which is preliminary data.</text>
</comment>
<dbReference type="PANTHER" id="PTHR38340">
    <property type="entry name" value="S-LAYER PROTEIN"/>
    <property type="match status" value="1"/>
</dbReference>
<name>S2EQY3_9ARCH</name>
<dbReference type="OrthoDB" id="11838at2157"/>
<dbReference type="Gene3D" id="4.10.1080.10">
    <property type="entry name" value="TSP type-3 repeat"/>
    <property type="match status" value="1"/>
</dbReference>
<dbReference type="PROSITE" id="PS00330">
    <property type="entry name" value="HEMOLYSIN_CALCIUM"/>
    <property type="match status" value="2"/>
</dbReference>
<sequence length="359" mass="37762">NCPDDSNSDQANLDNDSLGDVCDPDADGDGYISDASNFGGNDCADDNPLIYPGQIEDPFNGVDDNCVNGTDEPLSVADFYDVIGNNQLVVPAPGVLANDLSQNTITSAILHSPAVHPELIWNGDGGFTFNPPVGFTGTYTFSYNATDQYDTISSTAGIVTLTQTELFCGLPISAYTSIIDGTPGNDNLQGTNGDDLIRGFAGDDKINGKKGNDCIYGGSGDDKINGGSGNDTIFGEEGNDKINGNNGDDYISGGDGNDKINGNNGIDTLYGDAGKDTIHGGNDNDYINGGTELDKCYGGNGNNVIDECEILKKFDDDNEGEDSDNNQSNSNHDDKGKSDDKKDDKGKSDDKKDDKGKKK</sequence>